<protein>
    <submittedName>
        <fullName evidence="6">Putative Tubulin beta-2C chain</fullName>
    </submittedName>
</protein>
<gene>
    <name evidence="6" type="ORF">EZS28_008938</name>
</gene>
<dbReference type="PANTHER" id="PTHR36527">
    <property type="entry name" value="OS01G0282866 PROTEIN"/>
    <property type="match status" value="1"/>
</dbReference>
<name>A0A5J4WMD2_9EUKA</name>
<evidence type="ECO:0000256" key="1">
    <source>
        <dbReference type="ARBA" id="ARBA00009636"/>
    </source>
</evidence>
<feature type="region of interest" description="Disordered" evidence="5">
    <location>
        <begin position="132"/>
        <end position="173"/>
    </location>
</feature>
<dbReference type="SUPFAM" id="SSF55307">
    <property type="entry name" value="Tubulin C-terminal domain-like"/>
    <property type="match status" value="1"/>
</dbReference>
<dbReference type="GO" id="GO:0005874">
    <property type="term" value="C:microtubule"/>
    <property type="evidence" value="ECO:0007669"/>
    <property type="project" value="UniProtKB-KW"/>
</dbReference>
<comment type="caution">
    <text evidence="6">The sequence shown here is derived from an EMBL/GenBank/DDBJ whole genome shotgun (WGS) entry which is preliminary data.</text>
</comment>
<sequence length="180" mass="21037">MAASDPRHWGYLTASEMLYGHISTKERLNMTVTFIRNSIKILELSKRVSEQYKTMFLRNSFLHQNIGEGMDEIQLTEILSNMNDLVSEYQQYQNATADVGQESEGESKKFKTILTCFVYVQINRCKHINRKQDTEDGTKTEDKEKDPRRAESGFEYKDSLISRYRPQDGDRDISLQMIMK</sequence>
<dbReference type="InterPro" id="IPR008280">
    <property type="entry name" value="Tub_FtsZ_C"/>
</dbReference>
<comment type="similarity">
    <text evidence="1">Belongs to the tubulin family.</text>
</comment>
<dbReference type="PANTHER" id="PTHR36527:SF3">
    <property type="entry name" value="OS01G0282866 PROTEIN"/>
    <property type="match status" value="1"/>
</dbReference>
<dbReference type="InterPro" id="IPR023123">
    <property type="entry name" value="Tubulin_C"/>
</dbReference>
<evidence type="ECO:0000256" key="2">
    <source>
        <dbReference type="ARBA" id="ARBA00022701"/>
    </source>
</evidence>
<dbReference type="GO" id="GO:0005525">
    <property type="term" value="F:GTP binding"/>
    <property type="evidence" value="ECO:0007669"/>
    <property type="project" value="UniProtKB-KW"/>
</dbReference>
<accession>A0A5J4WMD2</accession>
<dbReference type="Proteomes" id="UP000324800">
    <property type="component" value="Unassembled WGS sequence"/>
</dbReference>
<evidence type="ECO:0000256" key="4">
    <source>
        <dbReference type="ARBA" id="ARBA00023134"/>
    </source>
</evidence>
<proteinExistence type="inferred from homology"/>
<evidence type="ECO:0000313" key="7">
    <source>
        <dbReference type="Proteomes" id="UP000324800"/>
    </source>
</evidence>
<dbReference type="AlphaFoldDB" id="A0A5J4WMD2"/>
<dbReference type="OrthoDB" id="1662883at2759"/>
<organism evidence="6 7">
    <name type="scientific">Streblomastix strix</name>
    <dbReference type="NCBI Taxonomy" id="222440"/>
    <lineage>
        <taxon>Eukaryota</taxon>
        <taxon>Metamonada</taxon>
        <taxon>Preaxostyla</taxon>
        <taxon>Oxymonadida</taxon>
        <taxon>Streblomastigidae</taxon>
        <taxon>Streblomastix</taxon>
    </lineage>
</organism>
<evidence type="ECO:0000313" key="6">
    <source>
        <dbReference type="EMBL" id="KAA6395535.1"/>
    </source>
</evidence>
<keyword evidence="4" id="KW-0342">GTP-binding</keyword>
<evidence type="ECO:0000256" key="5">
    <source>
        <dbReference type="SAM" id="MobiDB-lite"/>
    </source>
</evidence>
<reference evidence="6 7" key="1">
    <citation type="submission" date="2019-03" db="EMBL/GenBank/DDBJ databases">
        <title>Single cell metagenomics reveals metabolic interactions within the superorganism composed of flagellate Streblomastix strix and complex community of Bacteroidetes bacteria on its surface.</title>
        <authorList>
            <person name="Treitli S.C."/>
            <person name="Kolisko M."/>
            <person name="Husnik F."/>
            <person name="Keeling P."/>
            <person name="Hampl V."/>
        </authorList>
    </citation>
    <scope>NUCLEOTIDE SEQUENCE [LARGE SCALE GENOMIC DNA]</scope>
    <source>
        <strain evidence="6">ST1C</strain>
    </source>
</reference>
<keyword evidence="2" id="KW-0493">Microtubule</keyword>
<dbReference type="Gene3D" id="1.10.287.600">
    <property type="entry name" value="Helix hairpin bin"/>
    <property type="match status" value="1"/>
</dbReference>
<evidence type="ECO:0000256" key="3">
    <source>
        <dbReference type="ARBA" id="ARBA00022741"/>
    </source>
</evidence>
<keyword evidence="3" id="KW-0547">Nucleotide-binding</keyword>
<dbReference type="EMBL" id="SNRW01001657">
    <property type="protein sequence ID" value="KAA6395535.1"/>
    <property type="molecule type" value="Genomic_DNA"/>
</dbReference>